<protein>
    <submittedName>
        <fullName evidence="1">Uncharacterized protein DUF938</fullName>
    </submittedName>
</protein>
<dbReference type="RefSeq" id="WP_114281011.1">
    <property type="nucleotide sequence ID" value="NZ_QPJY01000013.1"/>
</dbReference>
<organism evidence="1 2">
    <name type="scientific">Thioalbus denitrificans</name>
    <dbReference type="NCBI Taxonomy" id="547122"/>
    <lineage>
        <taxon>Bacteria</taxon>
        <taxon>Pseudomonadati</taxon>
        <taxon>Pseudomonadota</taxon>
        <taxon>Gammaproteobacteria</taxon>
        <taxon>Chromatiales</taxon>
        <taxon>Ectothiorhodospiraceae</taxon>
        <taxon>Thioalbus</taxon>
    </lineage>
</organism>
<keyword evidence="2" id="KW-1185">Reference proteome</keyword>
<evidence type="ECO:0000313" key="1">
    <source>
        <dbReference type="EMBL" id="RCX24951.1"/>
    </source>
</evidence>
<accession>A0A369BU98</accession>
<dbReference type="InterPro" id="IPR010342">
    <property type="entry name" value="DUF938"/>
</dbReference>
<dbReference type="PANTHER" id="PTHR20974">
    <property type="entry name" value="UPF0585 PROTEIN CG18661"/>
    <property type="match status" value="1"/>
</dbReference>
<dbReference type="Proteomes" id="UP000252707">
    <property type="component" value="Unassembled WGS sequence"/>
</dbReference>
<dbReference type="Gene3D" id="3.40.50.150">
    <property type="entry name" value="Vaccinia Virus protein VP39"/>
    <property type="match status" value="1"/>
</dbReference>
<dbReference type="AlphaFoldDB" id="A0A369BU98"/>
<dbReference type="OrthoDB" id="5563826at2"/>
<dbReference type="CDD" id="cd02440">
    <property type="entry name" value="AdoMet_MTases"/>
    <property type="match status" value="1"/>
</dbReference>
<dbReference type="EMBL" id="QPJY01000013">
    <property type="protein sequence ID" value="RCX24951.1"/>
    <property type="molecule type" value="Genomic_DNA"/>
</dbReference>
<dbReference type="InterPro" id="IPR029063">
    <property type="entry name" value="SAM-dependent_MTases_sf"/>
</dbReference>
<reference evidence="1 2" key="1">
    <citation type="submission" date="2018-07" db="EMBL/GenBank/DDBJ databases">
        <title>Genomic Encyclopedia of Type Strains, Phase IV (KMG-IV): sequencing the most valuable type-strain genomes for metagenomic binning, comparative biology and taxonomic classification.</title>
        <authorList>
            <person name="Goeker M."/>
        </authorList>
    </citation>
    <scope>NUCLEOTIDE SEQUENCE [LARGE SCALE GENOMIC DNA]</scope>
    <source>
        <strain evidence="1 2">DSM 26407</strain>
    </source>
</reference>
<sequence>MNKRTKPYSEASEQNREPILGVLRFEFDSPGTVLEIGSGTGQHAIYFASALPHLTWQPTDMEENLPGIRTWLEETQLPNVREPLALDVNAAQWPVSQADFIFSANTTHIISWDAVERLFAGVGRVLRPGGRFCLYGPFNYGGRYTSPSNARFDAWLKARDPASGIRDFEALDRLARRHGLCLTADHEMPVNNRTLVWIHTRGECADDC</sequence>
<dbReference type="SUPFAM" id="SSF53335">
    <property type="entry name" value="S-adenosyl-L-methionine-dependent methyltransferases"/>
    <property type="match status" value="1"/>
</dbReference>
<proteinExistence type="predicted"/>
<comment type="caution">
    <text evidence="1">The sequence shown here is derived from an EMBL/GenBank/DDBJ whole genome shotgun (WGS) entry which is preliminary data.</text>
</comment>
<gene>
    <name evidence="1" type="ORF">DFQ59_11347</name>
</gene>
<dbReference type="PANTHER" id="PTHR20974:SF0">
    <property type="entry name" value="UPF0585 PROTEIN CG18661"/>
    <property type="match status" value="1"/>
</dbReference>
<name>A0A369BU98_9GAMM</name>
<evidence type="ECO:0000313" key="2">
    <source>
        <dbReference type="Proteomes" id="UP000252707"/>
    </source>
</evidence>
<dbReference type="Pfam" id="PF06080">
    <property type="entry name" value="DUF938"/>
    <property type="match status" value="1"/>
</dbReference>